<evidence type="ECO:0000256" key="1">
    <source>
        <dbReference type="SAM" id="MobiDB-lite"/>
    </source>
</evidence>
<name>A0A1B8B9W9_FUSPO</name>
<dbReference type="AlphaFoldDB" id="A0A1B8B9W9"/>
<sequence>MSNNEMTPRGTVTEHQGDEKDKAESREVTPELVNDDYSPEESHSSSSNDSDSSEFQELTPALLEAMREAEQFYAEEEPESIPRGYLGHFDMGMDMDMTAWQDDVERRYGLFEVSEVDIARPNQTQQPKLAE</sequence>
<accession>A0A1B8B9W9</accession>
<feature type="compositionally biased region" description="Basic and acidic residues" evidence="1">
    <location>
        <begin position="15"/>
        <end position="29"/>
    </location>
</feature>
<feature type="region of interest" description="Disordered" evidence="1">
    <location>
        <begin position="1"/>
        <end position="61"/>
    </location>
</feature>
<protein>
    <submittedName>
        <fullName evidence="2">Uncharacterized protein</fullName>
    </submittedName>
</protein>
<reference evidence="2 3" key="1">
    <citation type="submission" date="2016-06" db="EMBL/GenBank/DDBJ databases">
        <title>Living apart together: crosstalk between the core and supernumerary genomes in a fungal plant pathogen.</title>
        <authorList>
            <person name="Vanheule A."/>
            <person name="Audenaert K."/>
            <person name="Warris S."/>
            <person name="Van De Geest H."/>
            <person name="Schijlen E."/>
            <person name="Hofte M."/>
            <person name="De Saeger S."/>
            <person name="Haesaert G."/>
            <person name="Waalwijk C."/>
            <person name="Van Der Lee T."/>
        </authorList>
    </citation>
    <scope>NUCLEOTIDE SEQUENCE [LARGE SCALE GENOMIC DNA]</scope>
    <source>
        <strain evidence="2 3">2516</strain>
    </source>
</reference>
<organism evidence="2 3">
    <name type="scientific">Fusarium poae</name>
    <dbReference type="NCBI Taxonomy" id="36050"/>
    <lineage>
        <taxon>Eukaryota</taxon>
        <taxon>Fungi</taxon>
        <taxon>Dikarya</taxon>
        <taxon>Ascomycota</taxon>
        <taxon>Pezizomycotina</taxon>
        <taxon>Sordariomycetes</taxon>
        <taxon>Hypocreomycetidae</taxon>
        <taxon>Hypocreales</taxon>
        <taxon>Nectriaceae</taxon>
        <taxon>Fusarium</taxon>
    </lineage>
</organism>
<comment type="caution">
    <text evidence="2">The sequence shown here is derived from an EMBL/GenBank/DDBJ whole genome shotgun (WGS) entry which is preliminary data.</text>
</comment>
<keyword evidence="3" id="KW-1185">Reference proteome</keyword>
<dbReference type="EMBL" id="LYXU01000001">
    <property type="protein sequence ID" value="OBS29498.1"/>
    <property type="molecule type" value="Genomic_DNA"/>
</dbReference>
<evidence type="ECO:0000313" key="3">
    <source>
        <dbReference type="Proteomes" id="UP000091967"/>
    </source>
</evidence>
<proteinExistence type="predicted"/>
<dbReference type="Proteomes" id="UP000091967">
    <property type="component" value="Unassembled WGS sequence"/>
</dbReference>
<evidence type="ECO:0000313" key="2">
    <source>
        <dbReference type="EMBL" id="OBS29498.1"/>
    </source>
</evidence>
<gene>
    <name evidence="2" type="ORF">FPOA_03435</name>
</gene>
<feature type="compositionally biased region" description="Low complexity" evidence="1">
    <location>
        <begin position="44"/>
        <end position="57"/>
    </location>
</feature>